<dbReference type="EMBL" id="ADBL01000164">
    <property type="status" value="NOT_ANNOTATED_CDS"/>
    <property type="molecule type" value="Genomic_DNA"/>
</dbReference>
<dbReference type="GO" id="GO:0016627">
    <property type="term" value="F:oxidoreductase activity, acting on the CH-CH group of donors"/>
    <property type="evidence" value="ECO:0007669"/>
    <property type="project" value="InterPro"/>
</dbReference>
<evidence type="ECO:0000313" key="12">
    <source>
        <dbReference type="EnsemblFungi" id="MAPG_00729T0"/>
    </source>
</evidence>
<dbReference type="Gene3D" id="1.20.120.1630">
    <property type="match status" value="1"/>
</dbReference>
<keyword evidence="8 9" id="KW-0472">Membrane</keyword>
<reference evidence="13" key="2">
    <citation type="submission" date="2010-05" db="EMBL/GenBank/DDBJ databases">
        <title>The genome sequence of Magnaporthe poae strain ATCC 64411.</title>
        <authorList>
            <person name="Ma L.-J."/>
            <person name="Dead R."/>
            <person name="Young S."/>
            <person name="Zeng Q."/>
            <person name="Koehrsen M."/>
            <person name="Alvarado L."/>
            <person name="Berlin A."/>
            <person name="Chapman S.B."/>
            <person name="Chen Z."/>
            <person name="Freedman E."/>
            <person name="Gellesch M."/>
            <person name="Goldberg J."/>
            <person name="Griggs A."/>
            <person name="Gujja S."/>
            <person name="Heilman E.R."/>
            <person name="Heiman D."/>
            <person name="Hepburn T."/>
            <person name="Howarth C."/>
            <person name="Jen D."/>
            <person name="Larson L."/>
            <person name="Mehta T."/>
            <person name="Neiman D."/>
            <person name="Pearson M."/>
            <person name="Roberts A."/>
            <person name="Saif S."/>
            <person name="Shea T."/>
            <person name="Shenoy N."/>
            <person name="Sisk P."/>
            <person name="Stolte C."/>
            <person name="Sykes S."/>
            <person name="Walk T."/>
            <person name="White J."/>
            <person name="Yandava C."/>
            <person name="Haas B."/>
            <person name="Nusbaum C."/>
            <person name="Birren B."/>
        </authorList>
    </citation>
    <scope>NUCLEOTIDE SEQUENCE [LARGE SCALE GENOMIC DNA]</scope>
    <source>
        <strain evidence="13">ATCC 64411 / 73-15</strain>
    </source>
</reference>
<dbReference type="Pfam" id="PF02544">
    <property type="entry name" value="Steroid_dh"/>
    <property type="match status" value="1"/>
</dbReference>
<dbReference type="STRING" id="644358.A0A0C4DLT4"/>
<reference evidence="11" key="1">
    <citation type="submission" date="2010-05" db="EMBL/GenBank/DDBJ databases">
        <title>The Genome Sequence of Magnaporthe poae strain ATCC 64411.</title>
        <authorList>
            <consortium name="The Broad Institute Genome Sequencing Platform"/>
            <consortium name="Broad Institute Genome Sequencing Center for Infectious Disease"/>
            <person name="Ma L.-J."/>
            <person name="Dead R."/>
            <person name="Young S."/>
            <person name="Zeng Q."/>
            <person name="Koehrsen M."/>
            <person name="Alvarado L."/>
            <person name="Berlin A."/>
            <person name="Chapman S.B."/>
            <person name="Chen Z."/>
            <person name="Freedman E."/>
            <person name="Gellesch M."/>
            <person name="Goldberg J."/>
            <person name="Griggs A."/>
            <person name="Gujja S."/>
            <person name="Heilman E.R."/>
            <person name="Heiman D."/>
            <person name="Hepburn T."/>
            <person name="Howarth C."/>
            <person name="Jen D."/>
            <person name="Larson L."/>
            <person name="Mehta T."/>
            <person name="Neiman D."/>
            <person name="Pearson M."/>
            <person name="Roberts A."/>
            <person name="Saif S."/>
            <person name="Shea T."/>
            <person name="Shenoy N."/>
            <person name="Sisk P."/>
            <person name="Stolte C."/>
            <person name="Sykes S."/>
            <person name="Walk T."/>
            <person name="White J."/>
            <person name="Yandava C."/>
            <person name="Haas B."/>
            <person name="Nusbaum C."/>
            <person name="Birren B."/>
        </authorList>
    </citation>
    <scope>NUCLEOTIDE SEQUENCE</scope>
    <source>
        <strain evidence="11">ATCC 64411</strain>
    </source>
</reference>
<keyword evidence="7" id="KW-0443">Lipid metabolism</keyword>
<reference evidence="11" key="3">
    <citation type="submission" date="2011-03" db="EMBL/GenBank/DDBJ databases">
        <title>Annotation of Magnaporthe poae ATCC 64411.</title>
        <authorList>
            <person name="Ma L.-J."/>
            <person name="Dead R."/>
            <person name="Young S.K."/>
            <person name="Zeng Q."/>
            <person name="Gargeya S."/>
            <person name="Fitzgerald M."/>
            <person name="Haas B."/>
            <person name="Abouelleil A."/>
            <person name="Alvarado L."/>
            <person name="Arachchi H.M."/>
            <person name="Berlin A."/>
            <person name="Brown A."/>
            <person name="Chapman S.B."/>
            <person name="Chen Z."/>
            <person name="Dunbar C."/>
            <person name="Freedman E."/>
            <person name="Gearin G."/>
            <person name="Gellesch M."/>
            <person name="Goldberg J."/>
            <person name="Griggs A."/>
            <person name="Gujja S."/>
            <person name="Heiman D."/>
            <person name="Howarth C."/>
            <person name="Larson L."/>
            <person name="Lui A."/>
            <person name="MacDonald P.J.P."/>
            <person name="Mehta T."/>
            <person name="Montmayeur A."/>
            <person name="Murphy C."/>
            <person name="Neiman D."/>
            <person name="Pearson M."/>
            <person name="Priest M."/>
            <person name="Roberts A."/>
            <person name="Saif S."/>
            <person name="Shea T."/>
            <person name="Shenoy N."/>
            <person name="Sisk P."/>
            <person name="Stolte C."/>
            <person name="Sykes S."/>
            <person name="Yandava C."/>
            <person name="Wortman J."/>
            <person name="Nusbaum C."/>
            <person name="Birren B."/>
        </authorList>
    </citation>
    <scope>NUCLEOTIDE SEQUENCE</scope>
    <source>
        <strain evidence="11">ATCC 64411</strain>
    </source>
</reference>
<organism evidence="12 13">
    <name type="scientific">Magnaporthiopsis poae (strain ATCC 64411 / 73-15)</name>
    <name type="common">Kentucky bluegrass fungus</name>
    <name type="synonym">Magnaporthe poae</name>
    <dbReference type="NCBI Taxonomy" id="644358"/>
    <lineage>
        <taxon>Eukaryota</taxon>
        <taxon>Fungi</taxon>
        <taxon>Dikarya</taxon>
        <taxon>Ascomycota</taxon>
        <taxon>Pezizomycotina</taxon>
        <taxon>Sordariomycetes</taxon>
        <taxon>Sordariomycetidae</taxon>
        <taxon>Magnaporthales</taxon>
        <taxon>Magnaporthaceae</taxon>
        <taxon>Magnaporthiopsis</taxon>
    </lineage>
</organism>
<accession>A0A0C4DLT4</accession>
<keyword evidence="5 9" id="KW-1133">Transmembrane helix</keyword>
<keyword evidence="6" id="KW-0560">Oxidoreductase</keyword>
<reference evidence="12" key="4">
    <citation type="journal article" date="2015" name="G3 (Bethesda)">
        <title>Genome sequences of three phytopathogenic species of the Magnaporthaceae family of fungi.</title>
        <authorList>
            <person name="Okagaki L.H."/>
            <person name="Nunes C.C."/>
            <person name="Sailsbery J."/>
            <person name="Clay B."/>
            <person name="Brown D."/>
            <person name="John T."/>
            <person name="Oh Y."/>
            <person name="Young N."/>
            <person name="Fitzgerald M."/>
            <person name="Haas B.J."/>
            <person name="Zeng Q."/>
            <person name="Young S."/>
            <person name="Adiconis X."/>
            <person name="Fan L."/>
            <person name="Levin J.Z."/>
            <person name="Mitchell T.K."/>
            <person name="Okubara P.A."/>
            <person name="Farman M.L."/>
            <person name="Kohn L.M."/>
            <person name="Birren B."/>
            <person name="Ma L.-J."/>
            <person name="Dean R.A."/>
        </authorList>
    </citation>
    <scope>NUCLEOTIDE SEQUENCE</scope>
    <source>
        <strain evidence="12">ATCC 64411 / 73-15</strain>
    </source>
</reference>
<feature type="transmembrane region" description="Helical" evidence="9">
    <location>
        <begin position="179"/>
        <end position="199"/>
    </location>
</feature>
<dbReference type="InterPro" id="IPR039357">
    <property type="entry name" value="SRD5A/TECR"/>
</dbReference>
<dbReference type="VEuPathDB" id="FungiDB:MAPG_00729"/>
<evidence type="ECO:0000256" key="7">
    <source>
        <dbReference type="ARBA" id="ARBA00023098"/>
    </source>
</evidence>
<protein>
    <submittedName>
        <fullName evidence="11">Enoyl reductase TSC13</fullName>
    </submittedName>
</protein>
<dbReference type="PANTHER" id="PTHR10556">
    <property type="entry name" value="3-OXO-5-ALPHA-STEROID 4-DEHYDROGENASE"/>
    <property type="match status" value="1"/>
</dbReference>
<evidence type="ECO:0000256" key="5">
    <source>
        <dbReference type="ARBA" id="ARBA00022989"/>
    </source>
</evidence>
<feature type="domain" description="3-oxo-5-alpha-steroid 4-dehydrogenase C-terminal" evidence="10">
    <location>
        <begin position="167"/>
        <end position="326"/>
    </location>
</feature>
<evidence type="ECO:0000256" key="4">
    <source>
        <dbReference type="ARBA" id="ARBA00022692"/>
    </source>
</evidence>
<dbReference type="Proteomes" id="UP000011715">
    <property type="component" value="Unassembled WGS sequence"/>
</dbReference>
<dbReference type="InterPro" id="IPR001104">
    <property type="entry name" value="3-oxo-5_a-steroid_4-DH_C"/>
</dbReference>
<sequence>MAGTISVRLRSRSKKQGIKRLPESIELSLNATVEDAKKAIAKQAKVSDFNRLGLYDPTTNKTLKDRKALIKDCENVVSAGEMLVKDLGPQIAWRTVFVIEYLGPILFHALFATARQYIYPLTGTYPGAKMGDIPPMTTTQWACFALFLLHFLKREVETIFVHRFAANTMPAWNLFRNSALYWLAGGLLCSLVIYAPAGYQLLGFVPVFNIVREDLSPLDHLGMAIFAYGEVLNGVVHLHLASLRAPGTTGKGIPSCVGSSLVTCPNYMFEIIAWVGMIIVSRSWAVVLTIFLGSLYMRMWSRGKEKELRQLFPDKYKKKRYTMLPGLV</sequence>
<dbReference type="PROSITE" id="PS50244">
    <property type="entry name" value="S5A_REDUCTASE"/>
    <property type="match status" value="1"/>
</dbReference>
<dbReference type="EMBL" id="GL876966">
    <property type="protein sequence ID" value="KLU81644.1"/>
    <property type="molecule type" value="Genomic_DNA"/>
</dbReference>
<evidence type="ECO:0000256" key="9">
    <source>
        <dbReference type="SAM" id="Phobius"/>
    </source>
</evidence>
<keyword evidence="4 9" id="KW-0812">Transmembrane</keyword>
<dbReference type="GO" id="GO:0042761">
    <property type="term" value="P:very long-chain fatty acid biosynthetic process"/>
    <property type="evidence" value="ECO:0007669"/>
    <property type="project" value="TreeGrafter"/>
</dbReference>
<comment type="similarity">
    <text evidence="2">Belongs to the steroid 5-alpha reductase family.</text>
</comment>
<dbReference type="eggNOG" id="KOG1639">
    <property type="taxonomic scope" value="Eukaryota"/>
</dbReference>
<evidence type="ECO:0000313" key="11">
    <source>
        <dbReference type="EMBL" id="KLU81644.1"/>
    </source>
</evidence>
<evidence type="ECO:0000256" key="2">
    <source>
        <dbReference type="ARBA" id="ARBA00007742"/>
    </source>
</evidence>
<feature type="transmembrane region" description="Helical" evidence="9">
    <location>
        <begin position="271"/>
        <end position="296"/>
    </location>
</feature>
<evidence type="ECO:0000256" key="3">
    <source>
        <dbReference type="ARBA" id="ARBA00022516"/>
    </source>
</evidence>
<keyword evidence="13" id="KW-1185">Reference proteome</keyword>
<feature type="transmembrane region" description="Helical" evidence="9">
    <location>
        <begin position="91"/>
        <end position="113"/>
    </location>
</feature>
<proteinExistence type="inferred from homology"/>
<evidence type="ECO:0000256" key="6">
    <source>
        <dbReference type="ARBA" id="ARBA00023002"/>
    </source>
</evidence>
<dbReference type="GO" id="GO:0016020">
    <property type="term" value="C:membrane"/>
    <property type="evidence" value="ECO:0007669"/>
    <property type="project" value="UniProtKB-SubCell"/>
</dbReference>
<keyword evidence="3" id="KW-0444">Lipid biosynthesis</keyword>
<feature type="transmembrane region" description="Helical" evidence="9">
    <location>
        <begin position="133"/>
        <end position="152"/>
    </location>
</feature>
<dbReference type="OrthoDB" id="540503at2759"/>
<evidence type="ECO:0000256" key="8">
    <source>
        <dbReference type="ARBA" id="ARBA00023136"/>
    </source>
</evidence>
<name>A0A0C4DLT4_MAGP6</name>
<gene>
    <name evidence="11" type="ORF">MAPG_00729</name>
</gene>
<reference evidence="12" key="5">
    <citation type="submission" date="2015-06" db="UniProtKB">
        <authorList>
            <consortium name="EnsemblFungi"/>
        </authorList>
    </citation>
    <scope>IDENTIFICATION</scope>
    <source>
        <strain evidence="12">ATCC 64411</strain>
    </source>
</reference>
<dbReference type="PANTHER" id="PTHR10556:SF28">
    <property type="entry name" value="VERY-LONG-CHAIN ENOYL-COA REDUCTASE"/>
    <property type="match status" value="1"/>
</dbReference>
<dbReference type="OMA" id="ATMPIFN"/>
<evidence type="ECO:0000313" key="13">
    <source>
        <dbReference type="Proteomes" id="UP000011715"/>
    </source>
</evidence>
<evidence type="ECO:0000259" key="10">
    <source>
        <dbReference type="Pfam" id="PF02544"/>
    </source>
</evidence>
<dbReference type="AlphaFoldDB" id="A0A0C4DLT4"/>
<dbReference type="EnsemblFungi" id="MAPG_00729T0">
    <property type="protein sequence ID" value="MAPG_00729T0"/>
    <property type="gene ID" value="MAPG_00729"/>
</dbReference>
<evidence type="ECO:0000256" key="1">
    <source>
        <dbReference type="ARBA" id="ARBA00004141"/>
    </source>
</evidence>
<comment type="subcellular location">
    <subcellularLocation>
        <location evidence="1">Membrane</location>
        <topology evidence="1">Multi-pass membrane protein</topology>
    </subcellularLocation>
</comment>